<evidence type="ECO:0000313" key="1">
    <source>
        <dbReference type="EMBL" id="KIK03160.1"/>
    </source>
</evidence>
<accession>A0A0C9WUZ6</accession>
<reference evidence="2" key="2">
    <citation type="submission" date="2015-01" db="EMBL/GenBank/DDBJ databases">
        <title>Evolutionary Origins and Diversification of the Mycorrhizal Mutualists.</title>
        <authorList>
            <consortium name="DOE Joint Genome Institute"/>
            <consortium name="Mycorrhizal Genomics Consortium"/>
            <person name="Kohler A."/>
            <person name="Kuo A."/>
            <person name="Nagy L.G."/>
            <person name="Floudas D."/>
            <person name="Copeland A."/>
            <person name="Barry K.W."/>
            <person name="Cichocki N."/>
            <person name="Veneault-Fourrey C."/>
            <person name="LaButti K."/>
            <person name="Lindquist E.A."/>
            <person name="Lipzen A."/>
            <person name="Lundell T."/>
            <person name="Morin E."/>
            <person name="Murat C."/>
            <person name="Riley R."/>
            <person name="Ohm R."/>
            <person name="Sun H."/>
            <person name="Tunlid A."/>
            <person name="Henrissat B."/>
            <person name="Grigoriev I.V."/>
            <person name="Hibbett D.S."/>
            <person name="Martin F."/>
        </authorList>
    </citation>
    <scope>NUCLEOTIDE SEQUENCE [LARGE SCALE GENOMIC DNA]</scope>
    <source>
        <strain evidence="2">LaAM-08-1</strain>
    </source>
</reference>
<protein>
    <submittedName>
        <fullName evidence="1">Uncharacterized protein</fullName>
    </submittedName>
</protein>
<feature type="non-terminal residue" evidence="1">
    <location>
        <position position="1"/>
    </location>
</feature>
<sequence length="108" mass="12406">GDKDVEVFYPTANLNNELWEDRAFNDFIIGQEDERWILQNTFAKLQAYMYHTFHCNASKCISVLEWESSQWNLLKPSGTGFLSSTSIVLITTCGPTMVQQYQKKGETS</sequence>
<name>A0A0C9WUZ6_9AGAR</name>
<proteinExistence type="predicted"/>
<dbReference type="Proteomes" id="UP000054477">
    <property type="component" value="Unassembled WGS sequence"/>
</dbReference>
<keyword evidence="2" id="KW-1185">Reference proteome</keyword>
<evidence type="ECO:0000313" key="2">
    <source>
        <dbReference type="Proteomes" id="UP000054477"/>
    </source>
</evidence>
<dbReference type="EMBL" id="KN838583">
    <property type="protein sequence ID" value="KIK03160.1"/>
    <property type="molecule type" value="Genomic_DNA"/>
</dbReference>
<dbReference type="AlphaFoldDB" id="A0A0C9WUZ6"/>
<dbReference type="HOGENOM" id="CLU_2203233_0_0_1"/>
<gene>
    <name evidence="1" type="ORF">K443DRAFT_95632</name>
</gene>
<reference evidence="1 2" key="1">
    <citation type="submission" date="2014-04" db="EMBL/GenBank/DDBJ databases">
        <authorList>
            <consortium name="DOE Joint Genome Institute"/>
            <person name="Kuo A."/>
            <person name="Kohler A."/>
            <person name="Nagy L.G."/>
            <person name="Floudas D."/>
            <person name="Copeland A."/>
            <person name="Barry K.W."/>
            <person name="Cichocki N."/>
            <person name="Veneault-Fourrey C."/>
            <person name="LaButti K."/>
            <person name="Lindquist E.A."/>
            <person name="Lipzen A."/>
            <person name="Lundell T."/>
            <person name="Morin E."/>
            <person name="Murat C."/>
            <person name="Sun H."/>
            <person name="Tunlid A."/>
            <person name="Henrissat B."/>
            <person name="Grigoriev I.V."/>
            <person name="Hibbett D.S."/>
            <person name="Martin F."/>
            <person name="Nordberg H.P."/>
            <person name="Cantor M.N."/>
            <person name="Hua S.X."/>
        </authorList>
    </citation>
    <scope>NUCLEOTIDE SEQUENCE [LARGE SCALE GENOMIC DNA]</scope>
    <source>
        <strain evidence="1 2">LaAM-08-1</strain>
    </source>
</reference>
<organism evidence="1 2">
    <name type="scientific">Laccaria amethystina LaAM-08-1</name>
    <dbReference type="NCBI Taxonomy" id="1095629"/>
    <lineage>
        <taxon>Eukaryota</taxon>
        <taxon>Fungi</taxon>
        <taxon>Dikarya</taxon>
        <taxon>Basidiomycota</taxon>
        <taxon>Agaricomycotina</taxon>
        <taxon>Agaricomycetes</taxon>
        <taxon>Agaricomycetidae</taxon>
        <taxon>Agaricales</taxon>
        <taxon>Agaricineae</taxon>
        <taxon>Hydnangiaceae</taxon>
        <taxon>Laccaria</taxon>
    </lineage>
</organism>